<evidence type="ECO:0000259" key="3">
    <source>
        <dbReference type="PROSITE" id="PS51186"/>
    </source>
</evidence>
<dbReference type="InterPro" id="IPR050832">
    <property type="entry name" value="Bact_Acetyltransf"/>
</dbReference>
<dbReference type="STRING" id="1499966.U14_03260"/>
<feature type="domain" description="N-acetyltransferase" evidence="3">
    <location>
        <begin position="43"/>
        <end position="196"/>
    </location>
</feature>
<dbReference type="SUPFAM" id="SSF55729">
    <property type="entry name" value="Acyl-CoA N-acyltransferases (Nat)"/>
    <property type="match status" value="1"/>
</dbReference>
<keyword evidence="1" id="KW-0808">Transferase</keyword>
<dbReference type="InterPro" id="IPR000182">
    <property type="entry name" value="GNAT_dom"/>
</dbReference>
<dbReference type="EMBL" id="DF820458">
    <property type="protein sequence ID" value="GAK52014.1"/>
    <property type="molecule type" value="Genomic_DNA"/>
</dbReference>
<evidence type="ECO:0000313" key="5">
    <source>
        <dbReference type="Proteomes" id="UP000030700"/>
    </source>
</evidence>
<dbReference type="Pfam" id="PF00583">
    <property type="entry name" value="Acetyltransf_1"/>
    <property type="match status" value="1"/>
</dbReference>
<dbReference type="CDD" id="cd04301">
    <property type="entry name" value="NAT_SF"/>
    <property type="match status" value="1"/>
</dbReference>
<dbReference type="HOGENOM" id="CLU_1387895_0_0_0"/>
<protein>
    <recommendedName>
        <fullName evidence="3">N-acetyltransferase domain-containing protein</fullName>
    </recommendedName>
</protein>
<gene>
    <name evidence="4" type="ORF">U14_03260</name>
</gene>
<evidence type="ECO:0000256" key="1">
    <source>
        <dbReference type="ARBA" id="ARBA00022679"/>
    </source>
</evidence>
<evidence type="ECO:0000313" key="4">
    <source>
        <dbReference type="EMBL" id="GAK52014.1"/>
    </source>
</evidence>
<keyword evidence="2" id="KW-0012">Acyltransferase</keyword>
<dbReference type="AlphaFoldDB" id="A0A081BNP8"/>
<dbReference type="Proteomes" id="UP000030700">
    <property type="component" value="Unassembled WGS sequence"/>
</dbReference>
<dbReference type="InterPro" id="IPR016181">
    <property type="entry name" value="Acyl_CoA_acyltransferase"/>
</dbReference>
<sequence>MAQETCVTTIQLLRDCFKHLEYQNLLWSSTQVLAFLVSMDIFIDTQIAAFSDIDALVELHAGFRDSLKRSTPTAEEFRRALNVLLDAPDVRMFLALVDCQPVGYAAQRYVYSTWAVGHEALLDDLYVKSEFRGHGIGRRLVEHAIRDAAAYGCRAMHLDTNEHNAASNALYARLGFTCERPRWNGGRQIRYDLKLS</sequence>
<keyword evidence="5" id="KW-1185">Reference proteome</keyword>
<reference evidence="4" key="1">
    <citation type="journal article" date="2015" name="PeerJ">
        <title>First genomic representation of candidate bacterial phylum KSB3 points to enhanced environmental sensing as a trigger of wastewater bulking.</title>
        <authorList>
            <person name="Sekiguchi Y."/>
            <person name="Ohashi A."/>
            <person name="Parks D.H."/>
            <person name="Yamauchi T."/>
            <person name="Tyson G.W."/>
            <person name="Hugenholtz P."/>
        </authorList>
    </citation>
    <scope>NUCLEOTIDE SEQUENCE [LARGE SCALE GENOMIC DNA]</scope>
</reference>
<dbReference type="PANTHER" id="PTHR43877">
    <property type="entry name" value="AMINOALKYLPHOSPHONATE N-ACETYLTRANSFERASE-RELATED-RELATED"/>
    <property type="match status" value="1"/>
</dbReference>
<dbReference type="Gene3D" id="3.40.630.30">
    <property type="match status" value="1"/>
</dbReference>
<dbReference type="PROSITE" id="PS51186">
    <property type="entry name" value="GNAT"/>
    <property type="match status" value="1"/>
</dbReference>
<name>A0A081BNP8_9BACT</name>
<accession>A0A081BNP8</accession>
<proteinExistence type="predicted"/>
<organism evidence="4">
    <name type="scientific">Candidatus Moduliflexus flocculans</name>
    <dbReference type="NCBI Taxonomy" id="1499966"/>
    <lineage>
        <taxon>Bacteria</taxon>
        <taxon>Candidatus Moduliflexota</taxon>
        <taxon>Candidatus Moduliflexia</taxon>
        <taxon>Candidatus Moduliflexales</taxon>
        <taxon>Candidatus Moduliflexaceae</taxon>
    </lineage>
</organism>
<dbReference type="GO" id="GO:0016747">
    <property type="term" value="F:acyltransferase activity, transferring groups other than amino-acyl groups"/>
    <property type="evidence" value="ECO:0007669"/>
    <property type="project" value="InterPro"/>
</dbReference>
<evidence type="ECO:0000256" key="2">
    <source>
        <dbReference type="ARBA" id="ARBA00023315"/>
    </source>
</evidence>